<organism evidence="1 2">
    <name type="scientific">Clavibacter sepedonicus</name>
    <name type="common">Clavibacter michiganensis subsp. sepedonicus</name>
    <dbReference type="NCBI Taxonomy" id="31964"/>
    <lineage>
        <taxon>Bacteria</taxon>
        <taxon>Bacillati</taxon>
        <taxon>Actinomycetota</taxon>
        <taxon>Actinomycetes</taxon>
        <taxon>Micrococcales</taxon>
        <taxon>Microbacteriaceae</taxon>
        <taxon>Clavibacter</taxon>
    </lineage>
</organism>
<reference evidence="1 2" key="1">
    <citation type="journal article" date="2008" name="J. Bacteriol.">
        <title>Genome of the actinomycete plant pathogen Clavibacter michiganensis subsp. sepedonicus suggests recent niche adaptation.</title>
        <authorList>
            <person name="Bentley S.D."/>
            <person name="Corton C."/>
            <person name="Brown S.E."/>
            <person name="Barron A."/>
            <person name="Clark L."/>
            <person name="Doggett J."/>
            <person name="Harris B."/>
            <person name="Ormond D."/>
            <person name="Quail M.A."/>
            <person name="May G."/>
            <person name="Francis D."/>
            <person name="Knudson D."/>
            <person name="Parkhill J."/>
            <person name="Ishimaru C.A."/>
        </authorList>
    </citation>
    <scope>NUCLEOTIDE SEQUENCE [LARGE SCALE GENOMIC DNA]</scope>
    <source>
        <strain evidence="2">ATCC 33113 / DSM 20744 / JCM 9667 / LMG 2889 / ICMP 2535 / C-1</strain>
    </source>
</reference>
<dbReference type="KEGG" id="cms:pCSL0023"/>
<sequence length="59" mass="6559">MRFGPADTGYTSYELADRLRTESSATVVTPEALSPWVAVEQLQQRIPDGHVVLYVRPLA</sequence>
<dbReference type="EMBL" id="AM849036">
    <property type="protein sequence ID" value="CAQ03268.1"/>
    <property type="molecule type" value="Genomic_DNA"/>
</dbReference>
<keyword evidence="1" id="KW-0614">Plasmid</keyword>
<gene>
    <name evidence="1" type="ordered locus">pCSL0023</name>
</gene>
<dbReference type="AlphaFoldDB" id="B0RJ78"/>
<evidence type="ECO:0000313" key="1">
    <source>
        <dbReference type="EMBL" id="CAQ03268.1"/>
    </source>
</evidence>
<name>B0RJ78_CLASE</name>
<proteinExistence type="predicted"/>
<dbReference type="HOGENOM" id="CLU_2951986_0_0_11"/>
<accession>B0RJ78</accession>
<geneLocation type="plasmid" evidence="1 2">
    <name>pCSL1</name>
</geneLocation>
<protein>
    <submittedName>
        <fullName evidence="1">Uncharacterized protein</fullName>
    </submittedName>
</protein>
<keyword evidence="2" id="KW-1185">Reference proteome</keyword>
<dbReference type="RefSeq" id="WP_012300335.1">
    <property type="nucleotide sequence ID" value="NC_010408.1"/>
</dbReference>
<dbReference type="Proteomes" id="UP000001318">
    <property type="component" value="Plasmid pCSL1"/>
</dbReference>
<dbReference type="GeneID" id="43501429"/>
<evidence type="ECO:0000313" key="2">
    <source>
        <dbReference type="Proteomes" id="UP000001318"/>
    </source>
</evidence>